<dbReference type="Gene3D" id="1.25.40.10">
    <property type="entry name" value="Tetratricopeptide repeat domain"/>
    <property type="match status" value="1"/>
</dbReference>
<reference evidence="7" key="2">
    <citation type="submission" date="2014-03" db="EMBL/GenBank/DDBJ databases">
        <title>The whipworm genome and dual-species transcriptomics of an intimate host-pathogen interaction.</title>
        <authorList>
            <person name="Foth B.J."/>
            <person name="Tsai I.J."/>
            <person name="Reid A.J."/>
            <person name="Bancroft A.J."/>
            <person name="Nichol S."/>
            <person name="Tracey A."/>
            <person name="Holroyd N."/>
            <person name="Cotton J.A."/>
            <person name="Stanley E.J."/>
            <person name="Zarowiecki M."/>
            <person name="Liu J.Z."/>
            <person name="Huckvale T."/>
            <person name="Cooper P.J."/>
            <person name="Grencis R.K."/>
            <person name="Berriman M."/>
        </authorList>
    </citation>
    <scope>NUCLEOTIDE SEQUENCE [LARGE SCALE GENOMIC DNA]</scope>
</reference>
<evidence type="ECO:0000313" key="7">
    <source>
        <dbReference type="EMBL" id="CDW58070.1"/>
    </source>
</evidence>
<keyword evidence="5" id="KW-0067">ATP-binding</keyword>
<dbReference type="InterPro" id="IPR047588">
    <property type="entry name" value="eEF2K_a_kinase_dom"/>
</dbReference>
<keyword evidence="7" id="KW-0648">Protein biosynthesis</keyword>
<dbReference type="GO" id="GO:1903013">
    <property type="term" value="P:response to differentiation-inducing factor 1"/>
    <property type="evidence" value="ECO:0007669"/>
    <property type="project" value="TreeGrafter"/>
</dbReference>
<dbReference type="InterPro" id="IPR011990">
    <property type="entry name" value="TPR-like_helical_dom_sf"/>
</dbReference>
<keyword evidence="8" id="KW-1185">Reference proteome</keyword>
<keyword evidence="3" id="KW-0547">Nucleotide-binding</keyword>
<sequence>MKVVLGWDQQATGMTSKVDEVFLHPFPHDQELAVSKFPCSNEASSNDKKLKAKWRQLLKKVLDISDPWENMRLSSYAVEECLRYRYSSVRERWVTDTVYVKIEDHPFDRGAMRECYRLKKSDKNDKTVDWGHEMNYVAKRYITDVNRETYFEDVRLQMDAKLWAEEFNRHNPPKKVDIFQVSVIEFVQREGKPLYHIERFIEGSYIKYNSNSGFVSSVYRQTPQAFSHFTFERSAHQLMVVDIQGVGDLYTDPQIHTADGKGYGDGNLGTKGMALFFYTHSCNRICESLGLARFDLAPTERAVRKRSYAMKQHLSETVYRLSEVEKCVSQHKSLSAMEFVRARSQSSMLSCDEHPFGSVGNDNGDVFINGSLSHGSSSGSVNDFGVSFSPVRTRFESEVDGSSARQAHEEFWEAKRKQSRPACLVIPEICVVSEELSDCDEKEEDSGDNKILGAIHLDLARYHELGKFTTEGVPYDHASAWFHLTAAAKCGSQEAVLTLAKIYLGFPHELLSDFTIEDQDDEDNIDAGMEYMTQAANMGDRWAMLYLADAYCKGDKLGCEKSQSFAEALKWYNKLLEVSEVNDITDLAKHELFAKIAELYMTGGPELTKNVTMAAEYYNKAAEAATEAMKGKLANKYFVLAEEAYALCDE</sequence>
<dbReference type="FunFam" id="3.20.200.10:FF:000002">
    <property type="entry name" value="Eukaryotic elongation factor 2 kinase"/>
    <property type="match status" value="1"/>
</dbReference>
<organism evidence="7 8">
    <name type="scientific">Trichuris trichiura</name>
    <name type="common">Whipworm</name>
    <name type="synonym">Trichocephalus trichiurus</name>
    <dbReference type="NCBI Taxonomy" id="36087"/>
    <lineage>
        <taxon>Eukaryota</taxon>
        <taxon>Metazoa</taxon>
        <taxon>Ecdysozoa</taxon>
        <taxon>Nematoda</taxon>
        <taxon>Enoplea</taxon>
        <taxon>Dorylaimia</taxon>
        <taxon>Trichinellida</taxon>
        <taxon>Trichuridae</taxon>
        <taxon>Trichuris</taxon>
    </lineage>
</organism>
<dbReference type="AlphaFoldDB" id="A0A077ZHE9"/>
<evidence type="ECO:0000256" key="4">
    <source>
        <dbReference type="ARBA" id="ARBA00022777"/>
    </source>
</evidence>
<dbReference type="OrthoDB" id="301415at2759"/>
<dbReference type="InterPro" id="IPR004166">
    <property type="entry name" value="a-kinase_dom"/>
</dbReference>
<dbReference type="GO" id="GO:0031037">
    <property type="term" value="P:myosin II filament disassembly"/>
    <property type="evidence" value="ECO:0007669"/>
    <property type="project" value="TreeGrafter"/>
</dbReference>
<dbReference type="Gene3D" id="3.20.200.10">
    <property type="entry name" value="MHCK/EF2 kinase"/>
    <property type="match status" value="1"/>
</dbReference>
<dbReference type="Pfam" id="PF02816">
    <property type="entry name" value="Alpha_kinase"/>
    <property type="match status" value="1"/>
</dbReference>
<evidence type="ECO:0000313" key="8">
    <source>
        <dbReference type="Proteomes" id="UP000030665"/>
    </source>
</evidence>
<keyword evidence="1" id="KW-0723">Serine/threonine-protein kinase</keyword>
<dbReference type="PANTHER" id="PTHR45992">
    <property type="entry name" value="EUKARYOTIC ELONGATION FACTOR 2 KINASE-RELATED"/>
    <property type="match status" value="1"/>
</dbReference>
<proteinExistence type="predicted"/>
<dbReference type="GO" id="GO:0004686">
    <property type="term" value="F:elongation factor-2 kinase activity"/>
    <property type="evidence" value="ECO:0007669"/>
    <property type="project" value="InterPro"/>
</dbReference>
<feature type="domain" description="Alpha-type protein kinase" evidence="6">
    <location>
        <begin position="85"/>
        <end position="294"/>
    </location>
</feature>
<dbReference type="GO" id="GO:0005524">
    <property type="term" value="F:ATP binding"/>
    <property type="evidence" value="ECO:0007669"/>
    <property type="project" value="UniProtKB-KW"/>
</dbReference>
<dbReference type="Gene3D" id="3.30.200.20">
    <property type="entry name" value="Phosphorylase Kinase, domain 1"/>
    <property type="match status" value="2"/>
</dbReference>
<keyword evidence="7" id="KW-0251">Elongation factor</keyword>
<accession>A0A077ZHE9</accession>
<dbReference type="SUPFAM" id="SSF81901">
    <property type="entry name" value="HCP-like"/>
    <property type="match status" value="1"/>
</dbReference>
<evidence type="ECO:0000256" key="1">
    <source>
        <dbReference type="ARBA" id="ARBA00022527"/>
    </source>
</evidence>
<dbReference type="PANTHER" id="PTHR45992:SF2">
    <property type="entry name" value="EUKARYOTIC ELONGATION FACTOR 2 KINASE"/>
    <property type="match status" value="1"/>
</dbReference>
<dbReference type="InterPro" id="IPR006597">
    <property type="entry name" value="Sel1-like"/>
</dbReference>
<protein>
    <submittedName>
        <fullName evidence="7">Eukaryotic elongation factor 2 kinase</fullName>
    </submittedName>
</protein>
<dbReference type="GO" id="GO:0003746">
    <property type="term" value="F:translation elongation factor activity"/>
    <property type="evidence" value="ECO:0007669"/>
    <property type="project" value="UniProtKB-KW"/>
</dbReference>
<dbReference type="EMBL" id="HG806258">
    <property type="protein sequence ID" value="CDW58070.1"/>
    <property type="molecule type" value="Genomic_DNA"/>
</dbReference>
<dbReference type="Pfam" id="PF08238">
    <property type="entry name" value="Sel1"/>
    <property type="match status" value="4"/>
</dbReference>
<dbReference type="CDD" id="cd16967">
    <property type="entry name" value="Alpha_kinase_eEF2K"/>
    <property type="match status" value="1"/>
</dbReference>
<dbReference type="Proteomes" id="UP000030665">
    <property type="component" value="Unassembled WGS sequence"/>
</dbReference>
<gene>
    <name evidence="7" type="ORF">TTRE_0000637101</name>
</gene>
<dbReference type="SMART" id="SM00811">
    <property type="entry name" value="Alpha_kinase"/>
    <property type="match status" value="1"/>
</dbReference>
<name>A0A077ZHE9_TRITR</name>
<dbReference type="InterPro" id="IPR011009">
    <property type="entry name" value="Kinase-like_dom_sf"/>
</dbReference>
<dbReference type="SUPFAM" id="SSF56112">
    <property type="entry name" value="Protein kinase-like (PK-like)"/>
    <property type="match status" value="1"/>
</dbReference>
<evidence type="ECO:0000256" key="5">
    <source>
        <dbReference type="ARBA" id="ARBA00022840"/>
    </source>
</evidence>
<dbReference type="PROSITE" id="PS51158">
    <property type="entry name" value="ALPHA_KINASE"/>
    <property type="match status" value="1"/>
</dbReference>
<evidence type="ECO:0000259" key="6">
    <source>
        <dbReference type="PROSITE" id="PS51158"/>
    </source>
</evidence>
<dbReference type="STRING" id="36087.A0A077ZHE9"/>
<keyword evidence="4 7" id="KW-0418">Kinase</keyword>
<evidence type="ECO:0000256" key="2">
    <source>
        <dbReference type="ARBA" id="ARBA00022679"/>
    </source>
</evidence>
<keyword evidence="2" id="KW-0808">Transferase</keyword>
<evidence type="ECO:0000256" key="3">
    <source>
        <dbReference type="ARBA" id="ARBA00022741"/>
    </source>
</evidence>
<dbReference type="InterPro" id="IPR051852">
    <property type="entry name" value="Alpha-type_PK"/>
</dbReference>
<reference evidence="7" key="1">
    <citation type="submission" date="2014-01" db="EMBL/GenBank/DDBJ databases">
        <authorList>
            <person name="Aslett M."/>
        </authorList>
    </citation>
    <scope>NUCLEOTIDE SEQUENCE</scope>
</reference>